<gene>
    <name evidence="1" type="ORF">ACD_78C00363G0002</name>
</gene>
<name>K1XX76_9BACT</name>
<proteinExistence type="predicted"/>
<sequence>MEHMNTPITIIGSGYVWKFVSQKLLEDYSVKKISAREIWWVSGILTNRFADKVAHIFSDRETVRSVVEKVKNWERVVFAGKTWPLLDQLVHTIETECPEQINHFYILWANGFQLYGDAPRLVLNHAIKEEQIQWEKSPTPFTHSRKSYLYQPNPSEFDEEFVKELGFDVELTSDKNVFLKALYLKCCINTIYNSICISNGPYIEQALQYFSPDFIDKAVSELHQTIDHLAPGILSEDEIQQEIDYVKEQVPHAIPSSVRQFWRKENGRDIADYQNSDVSLLLAWILRYAQKNNIETPTLLNLMEEILWRGNRYNWAHNGPDWEHLHLWEKKNRTWFAQPAGVNGLNEPDFFWINTGVK</sequence>
<evidence type="ECO:0000313" key="1">
    <source>
        <dbReference type="EMBL" id="EKD29546.1"/>
    </source>
</evidence>
<accession>K1XX76</accession>
<reference evidence="1" key="1">
    <citation type="journal article" date="2012" name="Science">
        <title>Fermentation, hydrogen, and sulfur metabolism in multiple uncultivated bacterial phyla.</title>
        <authorList>
            <person name="Wrighton K.C."/>
            <person name="Thomas B.C."/>
            <person name="Sharon I."/>
            <person name="Miller C.S."/>
            <person name="Castelle C.J."/>
            <person name="VerBerkmoes N.C."/>
            <person name="Wilkins M.J."/>
            <person name="Hettich R.L."/>
            <person name="Lipton M.S."/>
            <person name="Williams K.H."/>
            <person name="Long P.E."/>
            <person name="Banfield J.F."/>
        </authorList>
    </citation>
    <scope>NUCLEOTIDE SEQUENCE [LARGE SCALE GENOMIC DNA]</scope>
</reference>
<dbReference type="InterPro" id="IPR013328">
    <property type="entry name" value="6PGD_dom2"/>
</dbReference>
<dbReference type="EMBL" id="AMFJ01034363">
    <property type="protein sequence ID" value="EKD29546.1"/>
    <property type="molecule type" value="Genomic_DNA"/>
</dbReference>
<comment type="caution">
    <text evidence="1">The sequence shown here is derived from an EMBL/GenBank/DDBJ whole genome shotgun (WGS) entry which is preliminary data.</text>
</comment>
<dbReference type="Gene3D" id="1.10.1040.10">
    <property type="entry name" value="N-(1-d-carboxylethyl)-l-norvaline Dehydrogenase, domain 2"/>
    <property type="match status" value="1"/>
</dbReference>
<protein>
    <submittedName>
        <fullName evidence="1">Uncharacterized protein</fullName>
    </submittedName>
</protein>
<dbReference type="AlphaFoldDB" id="K1XX76"/>
<organism evidence="1">
    <name type="scientific">uncultured bacterium</name>
    <name type="common">gcode 4</name>
    <dbReference type="NCBI Taxonomy" id="1234023"/>
    <lineage>
        <taxon>Bacteria</taxon>
        <taxon>environmental samples</taxon>
    </lineage>
</organism>